<dbReference type="PROSITE" id="PS00107">
    <property type="entry name" value="PROTEIN_KINASE_ATP"/>
    <property type="match status" value="1"/>
</dbReference>
<dbReference type="GO" id="GO:0004674">
    <property type="term" value="F:protein serine/threonine kinase activity"/>
    <property type="evidence" value="ECO:0007669"/>
    <property type="project" value="UniProtKB-KW"/>
</dbReference>
<dbReference type="PROSITE" id="PS50927">
    <property type="entry name" value="BULB_LECTIN"/>
    <property type="match status" value="1"/>
</dbReference>
<dbReference type="SMART" id="SM00220">
    <property type="entry name" value="S_TKc"/>
    <property type="match status" value="1"/>
</dbReference>
<name>A0A368R8Z2_SETIT</name>
<evidence type="ECO:0000256" key="2">
    <source>
        <dbReference type="ARBA" id="ARBA00022527"/>
    </source>
</evidence>
<evidence type="ECO:0000256" key="3">
    <source>
        <dbReference type="ARBA" id="ARBA00022536"/>
    </source>
</evidence>
<evidence type="ECO:0000256" key="9">
    <source>
        <dbReference type="ARBA" id="ARBA00022840"/>
    </source>
</evidence>
<dbReference type="GO" id="GO:0051707">
    <property type="term" value="P:response to other organism"/>
    <property type="evidence" value="ECO:0007669"/>
    <property type="project" value="UniProtKB-ARBA"/>
</dbReference>
<evidence type="ECO:0000256" key="13">
    <source>
        <dbReference type="ARBA" id="ARBA00023170"/>
    </source>
</evidence>
<dbReference type="GO" id="GO:0005524">
    <property type="term" value="F:ATP binding"/>
    <property type="evidence" value="ECO:0007669"/>
    <property type="project" value="UniProtKB-UniRule"/>
</dbReference>
<dbReference type="Gene3D" id="2.90.10.10">
    <property type="entry name" value="Bulb-type lectin domain"/>
    <property type="match status" value="1"/>
</dbReference>
<feature type="binding site" evidence="18">
    <location>
        <position position="515"/>
    </location>
    <ligand>
        <name>ATP</name>
        <dbReference type="ChEBI" id="CHEBI:30616"/>
    </ligand>
</feature>
<dbReference type="PROSITE" id="PS50011">
    <property type="entry name" value="PROTEIN_KINASE_DOM"/>
    <property type="match status" value="1"/>
</dbReference>
<dbReference type="FunFam" id="3.30.200.20:FF:000059">
    <property type="entry name" value="S-receptor-like serine/threonine-protein kinase"/>
    <property type="match status" value="1"/>
</dbReference>
<evidence type="ECO:0000256" key="19">
    <source>
        <dbReference type="SAM" id="SignalP"/>
    </source>
</evidence>
<keyword evidence="3" id="KW-0245">EGF-like domain</keyword>
<sequence length="773" mass="86670">MVTALYLSFFSVLPVVLCSSASPQTTLNIGSSLSVEELDKTFLVSPNHTFSCGFYKAGKNAFYFSIWFTNTVDKTVIWTANPGVPVNGHGSKVSFTSDGNLVLHDAGGSIVWGSKMSLGKGSTVHLLETGNLVIKDQGGDHIVWESFDSPTDTLLPSQNFTKNKKLVSGYYSLYFDNDNVLRLIYDGPEIASIYWPNPDKDPFQNGRTSYNSSRVAVLDKMGRFLSSDGLNIVASDFGVSVWRRLSITQDGNLKMYSLNSSNGAWIITWQDVRLICPRCSCPPGYEMANPQNWTKGCQPMFSNNISQAKEQVKFIKLHHTDFHGFDMVYNDSHTSFRDCKKYCLETTLCLGFSYRLTGRGVCYTKSLLFNGHRSPSFLGSFYIKISKNASFPAISAARQTHLVCKNSSEIVVGPAYAYRVQKSNTKWSYYYAFVAVLGGLELFFVLTACLFLRSKQSIPDTVMEGYKLITNQFRRFTYRELKEATGNFKEEIGRGGSGIVYRGVLNSKQVVAVKKLTNTTQGDEEFGGEMTVIARINHINLLRIWGFCSEGKHKLLVYEYVENESLDKHLFDTTNREQSLGWSQRFKIALGTARGLAYLHHECLEWIVHCDVKPENILLTRDFEVKIADFGLAKLSRRDCSGFHFSHMRGTAGYMAPEWASNLPITAKVDVYSYGIVLLEILTGTRVSSQTTHAGEQLELREIVQILRQVVARGDPSHIVDPKMQGQFNPQQAMEMVRISLSCMEERSKRPTMDAIVTTLMACDGDDDQNVCA</sequence>
<dbReference type="Gene3D" id="3.30.200.20">
    <property type="entry name" value="Phosphorylase Kinase, domain 1"/>
    <property type="match status" value="1"/>
</dbReference>
<evidence type="ECO:0000256" key="4">
    <source>
        <dbReference type="ARBA" id="ARBA00022679"/>
    </source>
</evidence>
<comment type="subcellular location">
    <subcellularLocation>
        <location evidence="1">Membrane</location>
        <topology evidence="1">Single-pass type I membrane protein</topology>
    </subcellularLocation>
</comment>
<dbReference type="FunFam" id="2.90.10.10:FF:000015">
    <property type="entry name" value="Serine/threonine-protein kinase"/>
    <property type="match status" value="1"/>
</dbReference>
<accession>A0A368R8Z2</accession>
<proteinExistence type="inferred from homology"/>
<evidence type="ECO:0000259" key="21">
    <source>
        <dbReference type="PROSITE" id="PS50927"/>
    </source>
</evidence>
<evidence type="ECO:0000256" key="16">
    <source>
        <dbReference type="ARBA" id="ARBA00048679"/>
    </source>
</evidence>
<evidence type="ECO:0000256" key="1">
    <source>
        <dbReference type="ARBA" id="ARBA00004479"/>
    </source>
</evidence>
<feature type="chain" id="PRO_5016636375" description="Receptor-like serine/threonine-protein kinase" evidence="19">
    <location>
        <begin position="19"/>
        <end position="773"/>
    </location>
</feature>
<dbReference type="GO" id="GO:0106310">
    <property type="term" value="F:protein serine kinase activity"/>
    <property type="evidence" value="ECO:0007669"/>
    <property type="project" value="RHEA"/>
</dbReference>
<keyword evidence="2 17" id="KW-0723">Serine/threonine-protein kinase</keyword>
<dbReference type="InterPro" id="IPR036426">
    <property type="entry name" value="Bulb-type_lectin_dom_sf"/>
</dbReference>
<keyword evidence="14" id="KW-0325">Glycoprotein</keyword>
<comment type="catalytic activity">
    <reaction evidence="15 17">
        <text>L-threonyl-[protein] + ATP = O-phospho-L-threonyl-[protein] + ADP + H(+)</text>
        <dbReference type="Rhea" id="RHEA:46608"/>
        <dbReference type="Rhea" id="RHEA-COMP:11060"/>
        <dbReference type="Rhea" id="RHEA-COMP:11605"/>
        <dbReference type="ChEBI" id="CHEBI:15378"/>
        <dbReference type="ChEBI" id="CHEBI:30013"/>
        <dbReference type="ChEBI" id="CHEBI:30616"/>
        <dbReference type="ChEBI" id="CHEBI:61977"/>
        <dbReference type="ChEBI" id="CHEBI:456216"/>
        <dbReference type="EC" id="2.7.11.1"/>
    </reaction>
</comment>
<dbReference type="Gene3D" id="1.10.510.10">
    <property type="entry name" value="Transferase(Phosphotransferase) domain 1"/>
    <property type="match status" value="1"/>
</dbReference>
<evidence type="ECO:0000259" key="20">
    <source>
        <dbReference type="PROSITE" id="PS50011"/>
    </source>
</evidence>
<dbReference type="CDD" id="cd14066">
    <property type="entry name" value="STKc_IRAK"/>
    <property type="match status" value="1"/>
</dbReference>
<evidence type="ECO:0000256" key="5">
    <source>
        <dbReference type="ARBA" id="ARBA00022692"/>
    </source>
</evidence>
<keyword evidence="12" id="KW-1015">Disulfide bond</keyword>
<dbReference type="PANTHER" id="PTHR47974:SF15">
    <property type="entry name" value="RECEPTOR-LIKE SERINE_THREONINE-PROTEIN KINASE"/>
    <property type="match status" value="1"/>
</dbReference>
<organism evidence="22">
    <name type="scientific">Setaria italica</name>
    <name type="common">Foxtail millet</name>
    <name type="synonym">Panicum italicum</name>
    <dbReference type="NCBI Taxonomy" id="4555"/>
    <lineage>
        <taxon>Eukaryota</taxon>
        <taxon>Viridiplantae</taxon>
        <taxon>Streptophyta</taxon>
        <taxon>Embryophyta</taxon>
        <taxon>Tracheophyta</taxon>
        <taxon>Spermatophyta</taxon>
        <taxon>Magnoliopsida</taxon>
        <taxon>Liliopsida</taxon>
        <taxon>Poales</taxon>
        <taxon>Poaceae</taxon>
        <taxon>PACMAD clade</taxon>
        <taxon>Panicoideae</taxon>
        <taxon>Panicodae</taxon>
        <taxon>Paniceae</taxon>
        <taxon>Cenchrinae</taxon>
        <taxon>Setaria</taxon>
    </lineage>
</organism>
<dbReference type="InterPro" id="IPR001480">
    <property type="entry name" value="Bulb-type_lectin_dom"/>
</dbReference>
<reference evidence="22" key="1">
    <citation type="journal article" date="2012" name="Nat. Biotechnol.">
        <title>Reference genome sequence of the model plant Setaria.</title>
        <authorList>
            <person name="Bennetzen J.L."/>
            <person name="Schmutz J."/>
            <person name="Wang H."/>
            <person name="Percifield R."/>
            <person name="Hawkins J."/>
            <person name="Pontaroli A.C."/>
            <person name="Estep M."/>
            <person name="Feng L."/>
            <person name="Vaughn J.N."/>
            <person name="Grimwood J."/>
            <person name="Jenkins J."/>
            <person name="Barry K."/>
            <person name="Lindquist E."/>
            <person name="Hellsten U."/>
            <person name="Deshpande S."/>
            <person name="Wang X."/>
            <person name="Wu X."/>
            <person name="Mitros T."/>
            <person name="Triplett J."/>
            <person name="Yang X."/>
            <person name="Ye C.Y."/>
            <person name="Mauro-Herrera M."/>
            <person name="Wang L."/>
            <person name="Li P."/>
            <person name="Sharma M."/>
            <person name="Sharma R."/>
            <person name="Ronald P.C."/>
            <person name="Panaud O."/>
            <person name="Kellogg E.A."/>
            <person name="Brutnell T.P."/>
            <person name="Doust A.N."/>
            <person name="Tuskan G.A."/>
            <person name="Rokhsar D."/>
            <person name="Devos K.M."/>
        </authorList>
    </citation>
    <scope>NUCLEOTIDE SEQUENCE [LARGE SCALE GENOMIC DNA]</scope>
    <source>
        <strain evidence="22">Yugu1</strain>
    </source>
</reference>
<dbReference type="InterPro" id="IPR017441">
    <property type="entry name" value="Protein_kinase_ATP_BS"/>
</dbReference>
<gene>
    <name evidence="22" type="ORF">SETIT_5G265100v2</name>
</gene>
<evidence type="ECO:0000256" key="15">
    <source>
        <dbReference type="ARBA" id="ARBA00047899"/>
    </source>
</evidence>
<keyword evidence="9 17" id="KW-0067">ATP-binding</keyword>
<comment type="similarity">
    <text evidence="17">Belongs to the protein kinase superfamily. Ser/Thr protein kinase family.</text>
</comment>
<dbReference type="PIRSF" id="PIRSF000641">
    <property type="entry name" value="SRK"/>
    <property type="match status" value="1"/>
</dbReference>
<dbReference type="InterPro" id="IPR011009">
    <property type="entry name" value="Kinase-like_dom_sf"/>
</dbReference>
<dbReference type="CDD" id="cd00028">
    <property type="entry name" value="B_lectin"/>
    <property type="match status" value="1"/>
</dbReference>
<dbReference type="Pfam" id="PF01453">
    <property type="entry name" value="B_lectin"/>
    <property type="match status" value="1"/>
</dbReference>
<evidence type="ECO:0000256" key="10">
    <source>
        <dbReference type="ARBA" id="ARBA00022989"/>
    </source>
</evidence>
<dbReference type="EMBL" id="CM003532">
    <property type="protein sequence ID" value="RCV26676.1"/>
    <property type="molecule type" value="Genomic_DNA"/>
</dbReference>
<keyword evidence="8 17" id="KW-0418">Kinase</keyword>
<dbReference type="GO" id="GO:0016020">
    <property type="term" value="C:membrane"/>
    <property type="evidence" value="ECO:0007669"/>
    <property type="project" value="UniProtKB-SubCell"/>
</dbReference>
<keyword evidence="7 17" id="KW-0547">Nucleotide-binding</keyword>
<dbReference type="FunFam" id="2.90.10.10:FF:000007">
    <property type="entry name" value="Serine/threonine-protein kinase"/>
    <property type="match status" value="1"/>
</dbReference>
<dbReference type="Pfam" id="PF00069">
    <property type="entry name" value="Pkinase"/>
    <property type="match status" value="1"/>
</dbReference>
<dbReference type="PROSITE" id="PS00108">
    <property type="entry name" value="PROTEIN_KINASE_ST"/>
    <property type="match status" value="1"/>
</dbReference>
<dbReference type="Gene3D" id="3.50.4.10">
    <property type="entry name" value="Hepatocyte Growth Factor"/>
    <property type="match status" value="1"/>
</dbReference>
<dbReference type="OrthoDB" id="619632at2759"/>
<keyword evidence="10" id="KW-1133">Transmembrane helix</keyword>
<dbReference type="SUPFAM" id="SSF51110">
    <property type="entry name" value="alpha-D-mannose-specific plant lectins"/>
    <property type="match status" value="1"/>
</dbReference>
<keyword evidence="4 17" id="KW-0808">Transferase</keyword>
<dbReference type="PANTHER" id="PTHR47974">
    <property type="entry name" value="OS07G0415500 PROTEIN"/>
    <property type="match status" value="1"/>
</dbReference>
<dbReference type="AlphaFoldDB" id="A0A368R8Z2"/>
<keyword evidence="6 19" id="KW-0732">Signal</keyword>
<evidence type="ECO:0000256" key="17">
    <source>
        <dbReference type="PIRNR" id="PIRNR000641"/>
    </source>
</evidence>
<dbReference type="SUPFAM" id="SSF56112">
    <property type="entry name" value="Protein kinase-like (PK-like)"/>
    <property type="match status" value="1"/>
</dbReference>
<dbReference type="FunFam" id="1.10.510.10:FF:000302">
    <property type="entry name" value="Serine/threonine-protein kinase"/>
    <property type="match status" value="1"/>
</dbReference>
<keyword evidence="11" id="KW-0472">Membrane</keyword>
<protein>
    <recommendedName>
        <fullName evidence="17">Receptor-like serine/threonine-protein kinase</fullName>
        <ecNumber evidence="17">2.7.11.1</ecNumber>
    </recommendedName>
</protein>
<evidence type="ECO:0000256" key="14">
    <source>
        <dbReference type="ARBA" id="ARBA00023180"/>
    </source>
</evidence>
<evidence type="ECO:0000313" key="22">
    <source>
        <dbReference type="EMBL" id="RCV26676.1"/>
    </source>
</evidence>
<evidence type="ECO:0000256" key="18">
    <source>
        <dbReference type="PROSITE-ProRule" id="PRU10141"/>
    </source>
</evidence>
<evidence type="ECO:0000256" key="7">
    <source>
        <dbReference type="ARBA" id="ARBA00022741"/>
    </source>
</evidence>
<dbReference type="InterPro" id="IPR024171">
    <property type="entry name" value="SRK-like_kinase"/>
</dbReference>
<keyword evidence="13" id="KW-0675">Receptor</keyword>
<dbReference type="InterPro" id="IPR008271">
    <property type="entry name" value="Ser/Thr_kinase_AS"/>
</dbReference>
<comment type="catalytic activity">
    <reaction evidence="16 17">
        <text>L-seryl-[protein] + ATP = O-phospho-L-seryl-[protein] + ADP + H(+)</text>
        <dbReference type="Rhea" id="RHEA:17989"/>
        <dbReference type="Rhea" id="RHEA-COMP:9863"/>
        <dbReference type="Rhea" id="RHEA-COMP:11604"/>
        <dbReference type="ChEBI" id="CHEBI:15378"/>
        <dbReference type="ChEBI" id="CHEBI:29999"/>
        <dbReference type="ChEBI" id="CHEBI:30616"/>
        <dbReference type="ChEBI" id="CHEBI:83421"/>
        <dbReference type="ChEBI" id="CHEBI:456216"/>
        <dbReference type="EC" id="2.7.11.1"/>
    </reaction>
</comment>
<evidence type="ECO:0000256" key="11">
    <source>
        <dbReference type="ARBA" id="ARBA00023136"/>
    </source>
</evidence>
<evidence type="ECO:0000256" key="12">
    <source>
        <dbReference type="ARBA" id="ARBA00023157"/>
    </source>
</evidence>
<feature type="domain" description="Bulb-type lectin" evidence="21">
    <location>
        <begin position="18"/>
        <end position="147"/>
    </location>
</feature>
<feature type="domain" description="Protein kinase" evidence="20">
    <location>
        <begin position="486"/>
        <end position="762"/>
    </location>
</feature>
<dbReference type="SMART" id="SM00108">
    <property type="entry name" value="B_lectin"/>
    <property type="match status" value="1"/>
</dbReference>
<keyword evidence="5" id="KW-0812">Transmembrane</keyword>
<reference evidence="22" key="2">
    <citation type="submission" date="2015-07" db="EMBL/GenBank/DDBJ databases">
        <authorList>
            <person name="Noorani M."/>
        </authorList>
    </citation>
    <scope>NUCLEOTIDE SEQUENCE</scope>
    <source>
        <strain evidence="22">Yugu1</strain>
    </source>
</reference>
<dbReference type="CDD" id="cd01098">
    <property type="entry name" value="PAN_AP_plant"/>
    <property type="match status" value="1"/>
</dbReference>
<evidence type="ECO:0000256" key="8">
    <source>
        <dbReference type="ARBA" id="ARBA00022777"/>
    </source>
</evidence>
<evidence type="ECO:0000256" key="6">
    <source>
        <dbReference type="ARBA" id="ARBA00022729"/>
    </source>
</evidence>
<feature type="signal peptide" evidence="19">
    <location>
        <begin position="1"/>
        <end position="18"/>
    </location>
</feature>
<dbReference type="EC" id="2.7.11.1" evidence="17"/>
<dbReference type="InterPro" id="IPR000719">
    <property type="entry name" value="Prot_kinase_dom"/>
</dbReference>